<keyword evidence="6 11" id="KW-0132">Cell division</keyword>
<dbReference type="GO" id="GO:0051301">
    <property type="term" value="P:cell division"/>
    <property type="evidence" value="ECO:0007669"/>
    <property type="project" value="UniProtKB-UniRule"/>
</dbReference>
<evidence type="ECO:0000313" key="14">
    <source>
        <dbReference type="Proteomes" id="UP000503018"/>
    </source>
</evidence>
<evidence type="ECO:0000256" key="10">
    <source>
        <dbReference type="ARBA" id="ARBA00023306"/>
    </source>
</evidence>
<dbReference type="FunFam" id="3.40.50.300:FF:000056">
    <property type="entry name" value="Cell division ATP-binding protein FtsE"/>
    <property type="match status" value="1"/>
</dbReference>
<dbReference type="InterPro" id="IPR003593">
    <property type="entry name" value="AAA+_ATPase"/>
</dbReference>
<dbReference type="GO" id="GO:0005886">
    <property type="term" value="C:plasma membrane"/>
    <property type="evidence" value="ECO:0007669"/>
    <property type="project" value="UniProtKB-SubCell"/>
</dbReference>
<dbReference type="NCBIfam" id="TIGR02673">
    <property type="entry name" value="FtsE"/>
    <property type="match status" value="1"/>
</dbReference>
<evidence type="ECO:0000256" key="4">
    <source>
        <dbReference type="ARBA" id="ARBA00020019"/>
    </source>
</evidence>
<dbReference type="SUPFAM" id="SSF52540">
    <property type="entry name" value="P-loop containing nucleoside triphosphate hydrolases"/>
    <property type="match status" value="1"/>
</dbReference>
<evidence type="ECO:0000256" key="2">
    <source>
        <dbReference type="ARBA" id="ARBA00004202"/>
    </source>
</evidence>
<evidence type="ECO:0000256" key="8">
    <source>
        <dbReference type="ARBA" id="ARBA00022840"/>
    </source>
</evidence>
<gene>
    <name evidence="11 13" type="primary">ftsE</name>
    <name evidence="13" type="ORF">GV829_04780</name>
</gene>
<dbReference type="PANTHER" id="PTHR24220">
    <property type="entry name" value="IMPORT ATP-BINDING PROTEIN"/>
    <property type="match status" value="1"/>
</dbReference>
<dbReference type="InterPro" id="IPR015854">
    <property type="entry name" value="ABC_transpr_LolD-like"/>
</dbReference>
<dbReference type="InterPro" id="IPR005286">
    <property type="entry name" value="Cell_div_FtsE"/>
</dbReference>
<dbReference type="EMBL" id="CP053015">
    <property type="protein sequence ID" value="QJQ31850.1"/>
    <property type="molecule type" value="Genomic_DNA"/>
</dbReference>
<comment type="function">
    <text evidence="1">Part of the ABC transporter FtsEX involved in cellular division. Important for assembly or stability of the septal ring.</text>
</comment>
<sequence length="347" mass="37230">MAAGGASHRPAGGTDGAVWHDIAGVAGRTAQYHAHALSCLARPKQALPHHAACPLAKCPAKGHSWRRKRVPGWPSGEKGPVCRTRCHRRLSVSGRERAVTATTRTTSSEIVRFDNVGLRYGTGAETLSDISFSLAKGGFYFIAGPSGAGKTTLLKLLYLALRPSRGLVTLFGSDMVTLPRNRLPGFRRRIGVVFQDFRLVPHLSAFDNVALPLRVAGVSEPDLIGPVNEMLDWVDLTARAHALPSTLSGGEQQRVAIARAVIARPELLVADEPTGNVDPDMAVRLLQLFEGLNRMGTTVVVATHDIHLMNRVPGAQMMRVTKGRLADPTGALRFPPASRLVPDGPLV</sequence>
<evidence type="ECO:0000256" key="6">
    <source>
        <dbReference type="ARBA" id="ARBA00022618"/>
    </source>
</evidence>
<proteinExistence type="inferred from homology"/>
<comment type="subcellular location">
    <subcellularLocation>
        <location evidence="11">Cell inner membrane</location>
        <topology evidence="11">Peripheral membrane protein</topology>
        <orientation evidence="11">Cytoplasmic side</orientation>
    </subcellularLocation>
    <subcellularLocation>
        <location evidence="2">Cell membrane</location>
        <topology evidence="2">Peripheral membrane protein</topology>
    </subcellularLocation>
</comment>
<dbReference type="Pfam" id="PF00005">
    <property type="entry name" value="ABC_tran"/>
    <property type="match status" value="1"/>
</dbReference>
<evidence type="ECO:0000256" key="7">
    <source>
        <dbReference type="ARBA" id="ARBA00022741"/>
    </source>
</evidence>
<dbReference type="GO" id="GO:0016887">
    <property type="term" value="F:ATP hydrolysis activity"/>
    <property type="evidence" value="ECO:0007669"/>
    <property type="project" value="InterPro"/>
</dbReference>
<evidence type="ECO:0000256" key="1">
    <source>
        <dbReference type="ARBA" id="ARBA00002579"/>
    </source>
</evidence>
<dbReference type="PANTHER" id="PTHR24220:SF470">
    <property type="entry name" value="CELL DIVISION ATP-BINDING PROTEIN FTSE"/>
    <property type="match status" value="1"/>
</dbReference>
<keyword evidence="8 11" id="KW-0067">ATP-binding</keyword>
<evidence type="ECO:0000256" key="3">
    <source>
        <dbReference type="ARBA" id="ARBA00005417"/>
    </source>
</evidence>
<protein>
    <recommendedName>
        <fullName evidence="4 11">Cell division ATP-binding protein FtsE</fullName>
    </recommendedName>
</protein>
<dbReference type="GO" id="GO:0005524">
    <property type="term" value="F:ATP binding"/>
    <property type="evidence" value="ECO:0007669"/>
    <property type="project" value="UniProtKB-UniRule"/>
</dbReference>
<keyword evidence="10 11" id="KW-0131">Cell cycle</keyword>
<comment type="subunit">
    <text evidence="11">Homodimer. Forms a membrane-associated complex with FtsX.</text>
</comment>
<dbReference type="AlphaFoldDB" id="A0A6M4ATV0"/>
<evidence type="ECO:0000256" key="5">
    <source>
        <dbReference type="ARBA" id="ARBA00022475"/>
    </source>
</evidence>
<evidence type="ECO:0000313" key="13">
    <source>
        <dbReference type="EMBL" id="QJQ31850.1"/>
    </source>
</evidence>
<dbReference type="Proteomes" id="UP000503018">
    <property type="component" value="Chromosome"/>
</dbReference>
<organism evidence="13 14">
    <name type="scientific">Sphingomonas lacunae</name>
    <dbReference type="NCBI Taxonomy" id="2698828"/>
    <lineage>
        <taxon>Bacteria</taxon>
        <taxon>Pseudomonadati</taxon>
        <taxon>Pseudomonadota</taxon>
        <taxon>Alphaproteobacteria</taxon>
        <taxon>Sphingomonadales</taxon>
        <taxon>Sphingomonadaceae</taxon>
        <taxon>Sphingomonas</taxon>
    </lineage>
</organism>
<dbReference type="KEGG" id="slan:GV829_04780"/>
<accession>A0A6M4ATV0</accession>
<dbReference type="PROSITE" id="PS00211">
    <property type="entry name" value="ABC_TRANSPORTER_1"/>
    <property type="match status" value="1"/>
</dbReference>
<dbReference type="InterPro" id="IPR003439">
    <property type="entry name" value="ABC_transporter-like_ATP-bd"/>
</dbReference>
<dbReference type="Gene3D" id="3.40.50.300">
    <property type="entry name" value="P-loop containing nucleotide triphosphate hydrolases"/>
    <property type="match status" value="1"/>
</dbReference>
<dbReference type="InterPro" id="IPR017871">
    <property type="entry name" value="ABC_transporter-like_CS"/>
</dbReference>
<evidence type="ECO:0000259" key="12">
    <source>
        <dbReference type="PROSITE" id="PS50893"/>
    </source>
</evidence>
<feature type="domain" description="ABC transporter" evidence="12">
    <location>
        <begin position="111"/>
        <end position="347"/>
    </location>
</feature>
<evidence type="ECO:0000256" key="11">
    <source>
        <dbReference type="RuleBase" id="RU365094"/>
    </source>
</evidence>
<dbReference type="SMART" id="SM00382">
    <property type="entry name" value="AAA"/>
    <property type="match status" value="1"/>
</dbReference>
<comment type="similarity">
    <text evidence="3 11">Belongs to the ABC transporter superfamily.</text>
</comment>
<dbReference type="InterPro" id="IPR027417">
    <property type="entry name" value="P-loop_NTPase"/>
</dbReference>
<dbReference type="PROSITE" id="PS50893">
    <property type="entry name" value="ABC_TRANSPORTER_2"/>
    <property type="match status" value="1"/>
</dbReference>
<keyword evidence="9 11" id="KW-0472">Membrane</keyword>
<reference evidence="13 14" key="1">
    <citation type="submission" date="2020-01" db="EMBL/GenBank/DDBJ databases">
        <title>Sphingomonas sp. strain CSW-10.</title>
        <authorList>
            <person name="Chen W.-M."/>
        </authorList>
    </citation>
    <scope>NUCLEOTIDE SEQUENCE [LARGE SCALE GENOMIC DNA]</scope>
    <source>
        <strain evidence="13 14">CSW-10</strain>
    </source>
</reference>
<keyword evidence="14" id="KW-1185">Reference proteome</keyword>
<keyword evidence="5 11" id="KW-1003">Cell membrane</keyword>
<keyword evidence="7 11" id="KW-0547">Nucleotide-binding</keyword>
<dbReference type="GO" id="GO:0022857">
    <property type="term" value="F:transmembrane transporter activity"/>
    <property type="evidence" value="ECO:0007669"/>
    <property type="project" value="TreeGrafter"/>
</dbReference>
<name>A0A6M4ATV0_9SPHN</name>
<evidence type="ECO:0000256" key="9">
    <source>
        <dbReference type="ARBA" id="ARBA00023136"/>
    </source>
</evidence>